<evidence type="ECO:0000313" key="2">
    <source>
        <dbReference type="EMBL" id="MYR33230.1"/>
    </source>
</evidence>
<dbReference type="GO" id="GO:0006139">
    <property type="term" value="P:nucleobase-containing compound metabolic process"/>
    <property type="evidence" value="ECO:0007669"/>
    <property type="project" value="InterPro"/>
</dbReference>
<dbReference type="GO" id="GO:0003676">
    <property type="term" value="F:nucleic acid binding"/>
    <property type="evidence" value="ECO:0007669"/>
    <property type="project" value="InterPro"/>
</dbReference>
<feature type="domain" description="3'-5' exonuclease" evidence="1">
    <location>
        <begin position="2"/>
        <end position="174"/>
    </location>
</feature>
<evidence type="ECO:0000259" key="1">
    <source>
        <dbReference type="SMART" id="SM00474"/>
    </source>
</evidence>
<dbReference type="GO" id="GO:0008408">
    <property type="term" value="F:3'-5' exonuclease activity"/>
    <property type="evidence" value="ECO:0007669"/>
    <property type="project" value="InterPro"/>
</dbReference>
<dbReference type="EMBL" id="WWHY01000001">
    <property type="protein sequence ID" value="MYR33230.1"/>
    <property type="molecule type" value="Genomic_DNA"/>
</dbReference>
<reference evidence="2 3" key="1">
    <citation type="journal article" date="2019" name="Nat. Commun.">
        <title>The antimicrobial potential of Streptomyces from insect microbiomes.</title>
        <authorList>
            <person name="Chevrette M.G."/>
            <person name="Carlson C.M."/>
            <person name="Ortega H.E."/>
            <person name="Thomas C."/>
            <person name="Ananiev G.E."/>
            <person name="Barns K.J."/>
            <person name="Book A.J."/>
            <person name="Cagnazzo J."/>
            <person name="Carlos C."/>
            <person name="Flanigan W."/>
            <person name="Grubbs K.J."/>
            <person name="Horn H.A."/>
            <person name="Hoffmann F.M."/>
            <person name="Klassen J.L."/>
            <person name="Knack J.J."/>
            <person name="Lewin G.R."/>
            <person name="McDonald B.R."/>
            <person name="Muller L."/>
            <person name="Melo W.G.P."/>
            <person name="Pinto-Tomas A.A."/>
            <person name="Schmitz A."/>
            <person name="Wendt-Pienkowski E."/>
            <person name="Wildman S."/>
            <person name="Zhao M."/>
            <person name="Zhang F."/>
            <person name="Bugni T.S."/>
            <person name="Andes D.R."/>
            <person name="Pupo M.T."/>
            <person name="Currie C.R."/>
        </authorList>
    </citation>
    <scope>NUCLEOTIDE SEQUENCE [LARGE SCALE GENOMIC DNA]</scope>
    <source>
        <strain evidence="2 3">SID5840</strain>
    </source>
</reference>
<dbReference type="RefSeq" id="WP_161111101.1">
    <property type="nucleotide sequence ID" value="NZ_WWHY01000001.1"/>
</dbReference>
<dbReference type="Proteomes" id="UP000467124">
    <property type="component" value="Unassembled WGS sequence"/>
</dbReference>
<dbReference type="Gene3D" id="3.30.420.10">
    <property type="entry name" value="Ribonuclease H-like superfamily/Ribonuclease H"/>
    <property type="match status" value="1"/>
</dbReference>
<name>A0A7K2ITC6_9ACTN</name>
<dbReference type="InterPro" id="IPR012337">
    <property type="entry name" value="RNaseH-like_sf"/>
</dbReference>
<dbReference type="InterPro" id="IPR002562">
    <property type="entry name" value="3'-5'_exonuclease_dom"/>
</dbReference>
<comment type="caution">
    <text evidence="2">The sequence shown here is derived from an EMBL/GenBank/DDBJ whole genome shotgun (WGS) entry which is preliminary data.</text>
</comment>
<organism evidence="2 3">
    <name type="scientific">Nocardiopsis alba</name>
    <dbReference type="NCBI Taxonomy" id="53437"/>
    <lineage>
        <taxon>Bacteria</taxon>
        <taxon>Bacillati</taxon>
        <taxon>Actinomycetota</taxon>
        <taxon>Actinomycetes</taxon>
        <taxon>Streptosporangiales</taxon>
        <taxon>Nocardiopsidaceae</taxon>
        <taxon>Nocardiopsis</taxon>
    </lineage>
</organism>
<protein>
    <recommendedName>
        <fullName evidence="1">3'-5' exonuclease domain-containing protein</fullName>
    </recommendedName>
</protein>
<proteinExistence type="predicted"/>
<dbReference type="Pfam" id="PF01612">
    <property type="entry name" value="DNA_pol_A_exo1"/>
    <property type="match status" value="1"/>
</dbReference>
<dbReference type="InterPro" id="IPR036397">
    <property type="entry name" value="RNaseH_sf"/>
</dbReference>
<dbReference type="PANTHER" id="PTHR47649">
    <property type="entry name" value="RIBONUCLEASE D"/>
    <property type="match status" value="1"/>
</dbReference>
<gene>
    <name evidence="2" type="ORF">GTW20_13385</name>
</gene>
<dbReference type="SMART" id="SM00474">
    <property type="entry name" value="35EXOc"/>
    <property type="match status" value="1"/>
</dbReference>
<evidence type="ECO:0000313" key="3">
    <source>
        <dbReference type="Proteomes" id="UP000467124"/>
    </source>
</evidence>
<dbReference type="AlphaFoldDB" id="A0A7K2ITC6"/>
<accession>A0A7K2ITC6</accession>
<sequence>MPTTLVHGDLTAELADTIRREGRVAVDTETSGLEWETEKLQLCQFFTPTTGPVLVNRLSEWPEEILELLQDPNLLKIMHFAPFDLRFLEATWGVVSRSVACTKAASRILEPEQPAKEHSLQNLLFRRLGVSISKGPVRTGDWSVETLTAEQLAYAAADVEHLIDLYESLVGELHDRNLEEMYGQVCLYLPVDAHLAVSRIPDPLRY</sequence>
<dbReference type="PANTHER" id="PTHR47649:SF1">
    <property type="entry name" value="RIBONUCLEASE D"/>
    <property type="match status" value="1"/>
</dbReference>
<dbReference type="SUPFAM" id="SSF53098">
    <property type="entry name" value="Ribonuclease H-like"/>
    <property type="match status" value="1"/>
</dbReference>
<dbReference type="InterPro" id="IPR051086">
    <property type="entry name" value="RNase_D-like"/>
</dbReference>